<accession>A0ABS7KTK1</accession>
<dbReference type="CDD" id="cd16935">
    <property type="entry name" value="HATPase_AgrC-ComD-like"/>
    <property type="match status" value="1"/>
</dbReference>
<feature type="transmembrane region" description="Helical" evidence="1">
    <location>
        <begin position="156"/>
        <end position="173"/>
    </location>
</feature>
<name>A0ABS7KTK1_CLOSR</name>
<dbReference type="InterPro" id="IPR036890">
    <property type="entry name" value="HATPase_C_sf"/>
</dbReference>
<feature type="transmembrane region" description="Helical" evidence="1">
    <location>
        <begin position="118"/>
        <end position="136"/>
    </location>
</feature>
<dbReference type="PANTHER" id="PTHR40448:SF1">
    <property type="entry name" value="TWO-COMPONENT SENSOR HISTIDINE KINASE"/>
    <property type="match status" value="1"/>
</dbReference>
<reference evidence="3 4" key="1">
    <citation type="journal article" date="2021" name="Cell Host Microbe">
        <title>in vivo commensal control of Clostridioides difficile virulence.</title>
        <authorList>
            <person name="Girinathan B.P."/>
            <person name="Dibenedetto N."/>
            <person name="Worley J.N."/>
            <person name="Peltier J."/>
            <person name="Arrieta-Ortiz M.L."/>
            <person name="Rupa Christinal Immanuel S."/>
            <person name="Lavin R."/>
            <person name="Delaney M.L."/>
            <person name="Cummins C."/>
            <person name="Hoffmann M."/>
            <person name="Luo Y."/>
            <person name="Gonzalez-Escalona N."/>
            <person name="Allard M."/>
            <person name="Onderdonk A.B."/>
            <person name="Gerber G.K."/>
            <person name="Sonenshein A.L."/>
            <person name="Baliga N."/>
            <person name="Dupuy B."/>
            <person name="Bry L."/>
        </authorList>
    </citation>
    <scope>NUCLEOTIDE SEQUENCE [LARGE SCALE GENOMIC DNA]</scope>
    <source>
        <strain evidence="3 4">DSM 599</strain>
    </source>
</reference>
<dbReference type="Proteomes" id="UP001299068">
    <property type="component" value="Unassembled WGS sequence"/>
</dbReference>
<feature type="transmembrane region" description="Helical" evidence="1">
    <location>
        <begin position="58"/>
        <end position="76"/>
    </location>
</feature>
<dbReference type="RefSeq" id="WP_221858267.1">
    <property type="nucleotide sequence ID" value="NZ_JAIKTU010000001.1"/>
</dbReference>
<feature type="transmembrane region" description="Helical" evidence="1">
    <location>
        <begin position="185"/>
        <end position="204"/>
    </location>
</feature>
<evidence type="ECO:0000313" key="3">
    <source>
        <dbReference type="EMBL" id="MBY0753918.1"/>
    </source>
</evidence>
<keyword evidence="1" id="KW-1133">Transmembrane helix</keyword>
<evidence type="ECO:0000313" key="4">
    <source>
        <dbReference type="Proteomes" id="UP001299068"/>
    </source>
</evidence>
<evidence type="ECO:0000259" key="2">
    <source>
        <dbReference type="Pfam" id="PF14501"/>
    </source>
</evidence>
<gene>
    <name evidence="3" type="ORF">K5V21_00475</name>
</gene>
<keyword evidence="1" id="KW-0472">Membrane</keyword>
<keyword evidence="4" id="KW-1185">Reference proteome</keyword>
<feature type="transmembrane region" description="Helical" evidence="1">
    <location>
        <begin position="6"/>
        <end position="23"/>
    </location>
</feature>
<feature type="domain" description="Sensor histidine kinase NatK-like C-terminal" evidence="2">
    <location>
        <begin position="329"/>
        <end position="431"/>
    </location>
</feature>
<sequence>MVEIILRIFILAIVLRYSFKLVDNLVLEKGGIQKNIISLLLVAILGTSSIYFELSNYILEYVLFFSVILLISSIYLQEKLSTVYSIGIVAIALINLQNITFCIVIIFQKYNLGINNNAKFNLFYLVVYIVLIIIWLKMIMKNRNIVYIKYKKKEIFINNISLIIIYMINLKLLNHDYYVENFSEINIFLFLFSIVGVFTSYLMISYSEYRFKLREMKEEKLLLDQIIKEQANYHTELEKHYNDVVKIKHDMNNHNNIISALIKKNEYKKLEDYIRNIDKVFNKINNDILLCDNKIIDAICVSKKAICKKKNINIYFDIEIRNDISVDDLDLCIIYGNLLDNAIEACERIKDDSIKKVIKIESRILNDFFMIKVENSNSENVVIKNNKFITLKHDKKFHGIGLDNVRRSIKKYNGELILKDKKDIFISKLIMKI</sequence>
<protein>
    <submittedName>
        <fullName evidence="3">GHKL domain-containing protein</fullName>
    </submittedName>
</protein>
<dbReference type="Pfam" id="PF14501">
    <property type="entry name" value="HATPase_c_5"/>
    <property type="match status" value="1"/>
</dbReference>
<dbReference type="Gene3D" id="3.30.565.10">
    <property type="entry name" value="Histidine kinase-like ATPase, C-terminal domain"/>
    <property type="match status" value="1"/>
</dbReference>
<dbReference type="InterPro" id="IPR032834">
    <property type="entry name" value="NatK-like_C"/>
</dbReference>
<feature type="transmembrane region" description="Helical" evidence="1">
    <location>
        <begin position="35"/>
        <end position="52"/>
    </location>
</feature>
<proteinExistence type="predicted"/>
<feature type="transmembrane region" description="Helical" evidence="1">
    <location>
        <begin position="83"/>
        <end position="106"/>
    </location>
</feature>
<dbReference type="PANTHER" id="PTHR40448">
    <property type="entry name" value="TWO-COMPONENT SENSOR HISTIDINE KINASE"/>
    <property type="match status" value="1"/>
</dbReference>
<evidence type="ECO:0000256" key="1">
    <source>
        <dbReference type="SAM" id="Phobius"/>
    </source>
</evidence>
<comment type="caution">
    <text evidence="3">The sequence shown here is derived from an EMBL/GenBank/DDBJ whole genome shotgun (WGS) entry which is preliminary data.</text>
</comment>
<keyword evidence="1" id="KW-0812">Transmembrane</keyword>
<organism evidence="3 4">
    <name type="scientific">Clostridium sardiniense</name>
    <name type="common">Clostridium absonum</name>
    <dbReference type="NCBI Taxonomy" id="29369"/>
    <lineage>
        <taxon>Bacteria</taxon>
        <taxon>Bacillati</taxon>
        <taxon>Bacillota</taxon>
        <taxon>Clostridia</taxon>
        <taxon>Eubacteriales</taxon>
        <taxon>Clostridiaceae</taxon>
        <taxon>Clostridium</taxon>
    </lineage>
</organism>
<dbReference type="EMBL" id="JAIKTU010000001">
    <property type="protein sequence ID" value="MBY0753918.1"/>
    <property type="molecule type" value="Genomic_DNA"/>
</dbReference>
<dbReference type="SUPFAM" id="SSF55874">
    <property type="entry name" value="ATPase domain of HSP90 chaperone/DNA topoisomerase II/histidine kinase"/>
    <property type="match status" value="1"/>
</dbReference>